<reference evidence="2" key="1">
    <citation type="journal article" date="2021" name="Nat. Commun.">
        <title>Genetic determinants of endophytism in the Arabidopsis root mycobiome.</title>
        <authorList>
            <person name="Mesny F."/>
            <person name="Miyauchi S."/>
            <person name="Thiergart T."/>
            <person name="Pickel B."/>
            <person name="Atanasova L."/>
            <person name="Karlsson M."/>
            <person name="Huettel B."/>
            <person name="Barry K.W."/>
            <person name="Haridas S."/>
            <person name="Chen C."/>
            <person name="Bauer D."/>
            <person name="Andreopoulos W."/>
            <person name="Pangilinan J."/>
            <person name="LaButti K."/>
            <person name="Riley R."/>
            <person name="Lipzen A."/>
            <person name="Clum A."/>
            <person name="Drula E."/>
            <person name="Henrissat B."/>
            <person name="Kohler A."/>
            <person name="Grigoriev I.V."/>
            <person name="Martin F.M."/>
            <person name="Hacquard S."/>
        </authorList>
    </citation>
    <scope>NUCLEOTIDE SEQUENCE</scope>
    <source>
        <strain evidence="2">MPI-SDFR-AT-0073</strain>
    </source>
</reference>
<dbReference type="AlphaFoldDB" id="A0A9P8ZXC0"/>
<gene>
    <name evidence="2" type="ORF">BKA67DRAFT_302481</name>
</gene>
<dbReference type="Proteomes" id="UP000758603">
    <property type="component" value="Unassembled WGS sequence"/>
</dbReference>
<dbReference type="PANTHER" id="PTHR34502:SF3">
    <property type="entry name" value="DUF6594 DOMAIN-CONTAINING PROTEIN"/>
    <property type="match status" value="1"/>
</dbReference>
<evidence type="ECO:0000259" key="1">
    <source>
        <dbReference type="Pfam" id="PF20237"/>
    </source>
</evidence>
<sequence>MYARFQSWCCWLFHSKPRHDPEMGRIEEYNLGYPRFTALLSAHKSWFIFRRFDKLRARILLATQDRLSFLEQQLEEIDRQETSLLFLGRSRCDGNTDRLSTLSEISTTLADYGKRVVRKL</sequence>
<evidence type="ECO:0000313" key="2">
    <source>
        <dbReference type="EMBL" id="KAH6652849.1"/>
    </source>
</evidence>
<accession>A0A9P8ZXC0</accession>
<feature type="domain" description="DUF6594" evidence="1">
    <location>
        <begin position="33"/>
        <end position="114"/>
    </location>
</feature>
<dbReference type="RefSeq" id="XP_045957126.1">
    <property type="nucleotide sequence ID" value="XM_046096087.1"/>
</dbReference>
<dbReference type="GeneID" id="70124980"/>
<dbReference type="OrthoDB" id="5341582at2759"/>
<name>A0A9P8ZXC0_9PEZI</name>
<proteinExistence type="predicted"/>
<organism evidence="2 3">
    <name type="scientific">Truncatella angustata</name>
    <dbReference type="NCBI Taxonomy" id="152316"/>
    <lineage>
        <taxon>Eukaryota</taxon>
        <taxon>Fungi</taxon>
        <taxon>Dikarya</taxon>
        <taxon>Ascomycota</taxon>
        <taxon>Pezizomycotina</taxon>
        <taxon>Sordariomycetes</taxon>
        <taxon>Xylariomycetidae</taxon>
        <taxon>Amphisphaeriales</taxon>
        <taxon>Sporocadaceae</taxon>
        <taxon>Truncatella</taxon>
    </lineage>
</organism>
<keyword evidence="3" id="KW-1185">Reference proteome</keyword>
<evidence type="ECO:0000313" key="3">
    <source>
        <dbReference type="Proteomes" id="UP000758603"/>
    </source>
</evidence>
<comment type="caution">
    <text evidence="2">The sequence shown here is derived from an EMBL/GenBank/DDBJ whole genome shotgun (WGS) entry which is preliminary data.</text>
</comment>
<dbReference type="EMBL" id="JAGPXC010000005">
    <property type="protein sequence ID" value="KAH6652849.1"/>
    <property type="molecule type" value="Genomic_DNA"/>
</dbReference>
<dbReference type="Pfam" id="PF20237">
    <property type="entry name" value="DUF6594"/>
    <property type="match status" value="1"/>
</dbReference>
<protein>
    <recommendedName>
        <fullName evidence="1">DUF6594 domain-containing protein</fullName>
    </recommendedName>
</protein>
<dbReference type="InterPro" id="IPR046529">
    <property type="entry name" value="DUF6594"/>
</dbReference>
<dbReference type="PANTHER" id="PTHR34502">
    <property type="entry name" value="DUF6594 DOMAIN-CONTAINING PROTEIN-RELATED"/>
    <property type="match status" value="1"/>
</dbReference>